<dbReference type="EMBL" id="CADIKM010000003">
    <property type="protein sequence ID" value="CAB3780485.1"/>
    <property type="molecule type" value="Genomic_DNA"/>
</dbReference>
<keyword evidence="4" id="KW-1185">Reference proteome</keyword>
<feature type="region of interest" description="Disordered" evidence="1">
    <location>
        <begin position="140"/>
        <end position="173"/>
    </location>
</feature>
<dbReference type="InterPro" id="IPR012899">
    <property type="entry name" value="LTXXQ"/>
</dbReference>
<evidence type="ECO:0000256" key="2">
    <source>
        <dbReference type="SAM" id="SignalP"/>
    </source>
</evidence>
<reference evidence="3 4" key="1">
    <citation type="submission" date="2020-04" db="EMBL/GenBank/DDBJ databases">
        <authorList>
            <person name="De Canck E."/>
        </authorList>
    </citation>
    <scope>NUCLEOTIDE SEQUENCE [LARGE SCALE GENOMIC DNA]</scope>
    <source>
        <strain evidence="3 4">LMG 28138</strain>
    </source>
</reference>
<feature type="chain" id="PRO_5028815930" description="LTXXQ motif family protein" evidence="2">
    <location>
        <begin position="23"/>
        <end position="173"/>
    </location>
</feature>
<evidence type="ECO:0000313" key="4">
    <source>
        <dbReference type="Proteomes" id="UP000494115"/>
    </source>
</evidence>
<accession>A0A6S7AZF9</accession>
<proteinExistence type="predicted"/>
<gene>
    <name evidence="3" type="ORF">LMG28138_01051</name>
</gene>
<name>A0A6S7AZF9_9BURK</name>
<evidence type="ECO:0008006" key="5">
    <source>
        <dbReference type="Google" id="ProtNLM"/>
    </source>
</evidence>
<evidence type="ECO:0000256" key="1">
    <source>
        <dbReference type="SAM" id="MobiDB-lite"/>
    </source>
</evidence>
<organism evidence="3 4">
    <name type="scientific">Pararobbsia alpina</name>
    <dbReference type="NCBI Taxonomy" id="621374"/>
    <lineage>
        <taxon>Bacteria</taxon>
        <taxon>Pseudomonadati</taxon>
        <taxon>Pseudomonadota</taxon>
        <taxon>Betaproteobacteria</taxon>
        <taxon>Burkholderiales</taxon>
        <taxon>Burkholderiaceae</taxon>
        <taxon>Pararobbsia</taxon>
    </lineage>
</organism>
<dbReference type="Pfam" id="PF07813">
    <property type="entry name" value="LTXXQ"/>
    <property type="match status" value="1"/>
</dbReference>
<evidence type="ECO:0000313" key="3">
    <source>
        <dbReference type="EMBL" id="CAB3780485.1"/>
    </source>
</evidence>
<dbReference type="AlphaFoldDB" id="A0A6S7AZF9"/>
<dbReference type="RefSeq" id="WP_175103571.1">
    <property type="nucleotide sequence ID" value="NZ_CADIKM010000003.1"/>
</dbReference>
<keyword evidence="2" id="KW-0732">Signal</keyword>
<sequence length="173" mass="18309">MKLVLATLATATSLAFASGAWAQAAASAPAPSSAAMSAKAQKADKRLEERIKDLHTQLQITPQQEPLWGKVADTMRSNAQTMRGLYEARMSKVDSFTAVDDLKSYGDLAQAHADSVKNLESAFEPLYAALSDTQKKAADVAFRNGAGKPHSMGKGKSKHAAPADPASDTYKGN</sequence>
<protein>
    <recommendedName>
        <fullName evidence="5">LTXXQ motif family protein</fullName>
    </recommendedName>
</protein>
<dbReference type="Proteomes" id="UP000494115">
    <property type="component" value="Unassembled WGS sequence"/>
</dbReference>
<feature type="signal peptide" evidence="2">
    <location>
        <begin position="1"/>
        <end position="22"/>
    </location>
</feature>
<dbReference type="GO" id="GO:0042597">
    <property type="term" value="C:periplasmic space"/>
    <property type="evidence" value="ECO:0007669"/>
    <property type="project" value="InterPro"/>
</dbReference>